<dbReference type="EMBL" id="BMYP01000059">
    <property type="protein sequence ID" value="GHD81788.1"/>
    <property type="molecule type" value="Genomic_DNA"/>
</dbReference>
<evidence type="ECO:0000313" key="1">
    <source>
        <dbReference type="EMBL" id="GHD81788.1"/>
    </source>
</evidence>
<dbReference type="Proteomes" id="UP000662678">
    <property type="component" value="Unassembled WGS sequence"/>
</dbReference>
<organism evidence="1 2">
    <name type="scientific">Vogesella fluminis</name>
    <dbReference type="NCBI Taxonomy" id="1069161"/>
    <lineage>
        <taxon>Bacteria</taxon>
        <taxon>Pseudomonadati</taxon>
        <taxon>Pseudomonadota</taxon>
        <taxon>Betaproteobacteria</taxon>
        <taxon>Neisseriales</taxon>
        <taxon>Chromobacteriaceae</taxon>
        <taxon>Vogesella</taxon>
    </lineage>
</organism>
<name>A0ABQ3HEK4_9NEIS</name>
<keyword evidence="2" id="KW-1185">Reference proteome</keyword>
<accession>A0ABQ3HEK4</accession>
<proteinExistence type="predicted"/>
<evidence type="ECO:0000313" key="2">
    <source>
        <dbReference type="Proteomes" id="UP000662678"/>
    </source>
</evidence>
<sequence>MVMPTGYSKTYEHIPYGAWSEEGSHKLMTVGSGGWTLARLRLRRGRVAK</sequence>
<reference evidence="2" key="1">
    <citation type="journal article" date="2019" name="Int. J. Syst. Evol. Microbiol.">
        <title>The Global Catalogue of Microorganisms (GCM) 10K type strain sequencing project: providing services to taxonomists for standard genome sequencing and annotation.</title>
        <authorList>
            <consortium name="The Broad Institute Genomics Platform"/>
            <consortium name="The Broad Institute Genome Sequencing Center for Infectious Disease"/>
            <person name="Wu L."/>
            <person name="Ma J."/>
        </authorList>
    </citation>
    <scope>NUCLEOTIDE SEQUENCE [LARGE SCALE GENOMIC DNA]</scope>
    <source>
        <strain evidence="2">KCTC 23713</strain>
    </source>
</reference>
<protein>
    <submittedName>
        <fullName evidence="1">Uncharacterized protein</fullName>
    </submittedName>
</protein>
<gene>
    <name evidence="1" type="ORF">GCM10011419_28340</name>
</gene>
<comment type="caution">
    <text evidence="1">The sequence shown here is derived from an EMBL/GenBank/DDBJ whole genome shotgun (WGS) entry which is preliminary data.</text>
</comment>